<proteinExistence type="predicted"/>
<feature type="region of interest" description="Disordered" evidence="1">
    <location>
        <begin position="96"/>
        <end position="119"/>
    </location>
</feature>
<protein>
    <submittedName>
        <fullName evidence="2">Uncharacterized protein</fullName>
    </submittedName>
</protein>
<dbReference type="AlphaFoldDB" id="A0A7S4G7T7"/>
<gene>
    <name evidence="2" type="ORF">EGYM00163_LOCUS39326</name>
</gene>
<feature type="region of interest" description="Disordered" evidence="1">
    <location>
        <begin position="1"/>
        <end position="76"/>
    </location>
</feature>
<name>A0A7S4G7T7_9EUGL</name>
<organism evidence="2">
    <name type="scientific">Eutreptiella gymnastica</name>
    <dbReference type="NCBI Taxonomy" id="73025"/>
    <lineage>
        <taxon>Eukaryota</taxon>
        <taxon>Discoba</taxon>
        <taxon>Euglenozoa</taxon>
        <taxon>Euglenida</taxon>
        <taxon>Spirocuta</taxon>
        <taxon>Euglenophyceae</taxon>
        <taxon>Eutreptiales</taxon>
        <taxon>Eutreptiaceae</taxon>
        <taxon>Eutreptiella</taxon>
    </lineage>
</organism>
<sequence length="156" mass="17173">MATPKAQRFTPYVPDLGQPSSNQTSVAEPKNEELEGMLKSLMTEMRSEAPAAPAWEANSKSPKKYNAQPSNTQPDEMEGMLKSLMTELRKNKQETGENYWAGMKPSTLPPFDFKTNDPEEDEFEVVSAGVAPAPERQLIAELDDLGDALEAALAKK</sequence>
<dbReference type="EMBL" id="HBJA01114096">
    <property type="protein sequence ID" value="CAE0828058.1"/>
    <property type="molecule type" value="Transcribed_RNA"/>
</dbReference>
<evidence type="ECO:0000313" key="2">
    <source>
        <dbReference type="EMBL" id="CAE0828058.1"/>
    </source>
</evidence>
<evidence type="ECO:0000256" key="1">
    <source>
        <dbReference type="SAM" id="MobiDB-lite"/>
    </source>
</evidence>
<reference evidence="2" key="1">
    <citation type="submission" date="2021-01" db="EMBL/GenBank/DDBJ databases">
        <authorList>
            <person name="Corre E."/>
            <person name="Pelletier E."/>
            <person name="Niang G."/>
            <person name="Scheremetjew M."/>
            <person name="Finn R."/>
            <person name="Kale V."/>
            <person name="Holt S."/>
            <person name="Cochrane G."/>
            <person name="Meng A."/>
            <person name="Brown T."/>
            <person name="Cohen L."/>
        </authorList>
    </citation>
    <scope>NUCLEOTIDE SEQUENCE</scope>
    <source>
        <strain evidence="2">CCMP1594</strain>
    </source>
</reference>
<accession>A0A7S4G7T7</accession>